<gene>
    <name evidence="2" type="ORF">CYMTET_55023</name>
</gene>
<reference evidence="2 3" key="1">
    <citation type="journal article" date="2015" name="Genome Biol. Evol.">
        <title>Comparative Genomics of a Bacterivorous Green Alga Reveals Evolutionary Causalities and Consequences of Phago-Mixotrophic Mode of Nutrition.</title>
        <authorList>
            <person name="Burns J.A."/>
            <person name="Paasch A."/>
            <person name="Narechania A."/>
            <person name="Kim E."/>
        </authorList>
    </citation>
    <scope>NUCLEOTIDE SEQUENCE [LARGE SCALE GENOMIC DNA]</scope>
    <source>
        <strain evidence="2 3">PLY_AMNH</strain>
    </source>
</reference>
<dbReference type="Gene3D" id="3.90.550.10">
    <property type="entry name" value="Spore Coat Polysaccharide Biosynthesis Protein SpsA, Chain A"/>
    <property type="match status" value="1"/>
</dbReference>
<dbReference type="PANTHER" id="PTHR22572">
    <property type="entry name" value="SUGAR-1-PHOSPHATE GUANYL TRANSFERASE"/>
    <property type="match status" value="1"/>
</dbReference>
<evidence type="ECO:0000313" key="3">
    <source>
        <dbReference type="Proteomes" id="UP001190700"/>
    </source>
</evidence>
<dbReference type="AlphaFoldDB" id="A0AAE0BEX4"/>
<dbReference type="InterPro" id="IPR029044">
    <property type="entry name" value="Nucleotide-diphossugar_trans"/>
</dbReference>
<feature type="domain" description="Nucleotidyl transferase" evidence="1">
    <location>
        <begin position="7"/>
        <end position="164"/>
    </location>
</feature>
<accession>A0AAE0BEX4</accession>
<dbReference type="SUPFAM" id="SSF53448">
    <property type="entry name" value="Nucleotide-diphospho-sugar transferases"/>
    <property type="match status" value="1"/>
</dbReference>
<dbReference type="Pfam" id="PF00483">
    <property type="entry name" value="NTP_transferase"/>
    <property type="match status" value="1"/>
</dbReference>
<dbReference type="EMBL" id="LGRX02035475">
    <property type="protein sequence ID" value="KAK3234734.1"/>
    <property type="molecule type" value="Genomic_DNA"/>
</dbReference>
<dbReference type="InterPro" id="IPR050486">
    <property type="entry name" value="Mannose-1P_guanyltransferase"/>
</dbReference>
<protein>
    <recommendedName>
        <fullName evidence="1">Nucleotidyl transferase domain-containing protein</fullName>
    </recommendedName>
</protein>
<feature type="non-terminal residue" evidence="2">
    <location>
        <position position="176"/>
    </location>
</feature>
<keyword evidence="3" id="KW-1185">Reference proteome</keyword>
<organism evidence="2 3">
    <name type="scientific">Cymbomonas tetramitiformis</name>
    <dbReference type="NCBI Taxonomy" id="36881"/>
    <lineage>
        <taxon>Eukaryota</taxon>
        <taxon>Viridiplantae</taxon>
        <taxon>Chlorophyta</taxon>
        <taxon>Pyramimonadophyceae</taxon>
        <taxon>Pyramimonadales</taxon>
        <taxon>Pyramimonadaceae</taxon>
        <taxon>Cymbomonas</taxon>
    </lineage>
</organism>
<evidence type="ECO:0000313" key="2">
    <source>
        <dbReference type="EMBL" id="KAK3234734.1"/>
    </source>
</evidence>
<proteinExistence type="predicted"/>
<dbReference type="Proteomes" id="UP001190700">
    <property type="component" value="Unassembled WGS sequence"/>
</dbReference>
<dbReference type="InterPro" id="IPR005835">
    <property type="entry name" value="NTP_transferase_dom"/>
</dbReference>
<comment type="caution">
    <text evidence="2">The sequence shown here is derived from an EMBL/GenBank/DDBJ whole genome shotgun (WGS) entry which is preliminary data.</text>
</comment>
<sequence length="176" mass="19127">MDAGATAVIMVGGPTKGTRFRPLSMNRAKPIFPIAGLPMTAHPILACKKIPNLMQVLLIGFYKEKEMRSLDFASLSRELQVPVTYLEEDGAHGSAGGLYHFKEKILTGNPAYVFVLNCDVCSEFPLEELLGCHRAHPSAIITVMAKTVPQDKTKEHGVVVADPVGRPPRSGTFRSP</sequence>
<name>A0AAE0BEX4_9CHLO</name>
<evidence type="ECO:0000259" key="1">
    <source>
        <dbReference type="Pfam" id="PF00483"/>
    </source>
</evidence>